<reference evidence="7 8" key="1">
    <citation type="journal article" date="2010" name="Cell">
        <title>The genome of Naegleria gruberi illuminates early eukaryotic versatility.</title>
        <authorList>
            <person name="Fritz-Laylin L.K."/>
            <person name="Prochnik S.E."/>
            <person name="Ginger M.L."/>
            <person name="Dacks J.B."/>
            <person name="Carpenter M.L."/>
            <person name="Field M.C."/>
            <person name="Kuo A."/>
            <person name="Paredez A."/>
            <person name="Chapman J."/>
            <person name="Pham J."/>
            <person name="Shu S."/>
            <person name="Neupane R."/>
            <person name="Cipriano M."/>
            <person name="Mancuso J."/>
            <person name="Tu H."/>
            <person name="Salamov A."/>
            <person name="Lindquist E."/>
            <person name="Shapiro H."/>
            <person name="Lucas S."/>
            <person name="Grigoriev I.V."/>
            <person name="Cande W.Z."/>
            <person name="Fulton C."/>
            <person name="Rokhsar D.S."/>
            <person name="Dawson S.C."/>
        </authorList>
    </citation>
    <scope>NUCLEOTIDE SEQUENCE [LARGE SCALE GENOMIC DNA]</scope>
    <source>
        <strain evidence="7 8">NEG-M</strain>
    </source>
</reference>
<keyword evidence="5" id="KW-0175">Coiled coil</keyword>
<gene>
    <name evidence="7" type="ORF">NAEGRDRAFT_33749</name>
</gene>
<dbReference type="PROSITE" id="PS00678">
    <property type="entry name" value="WD_REPEATS_1"/>
    <property type="match status" value="1"/>
</dbReference>
<dbReference type="PRINTS" id="PR00320">
    <property type="entry name" value="GPROTEINBRPT"/>
</dbReference>
<feature type="coiled-coil region" evidence="5">
    <location>
        <begin position="1"/>
        <end position="28"/>
    </location>
</feature>
<evidence type="ECO:0000313" key="8">
    <source>
        <dbReference type="Proteomes" id="UP000006671"/>
    </source>
</evidence>
<dbReference type="PROSITE" id="PS50082">
    <property type="entry name" value="WD_REPEATS_2"/>
    <property type="match status" value="3"/>
</dbReference>
<dbReference type="FunCoup" id="D2VG52">
    <property type="interactions" value="431"/>
</dbReference>
<dbReference type="PROSITE" id="PS50294">
    <property type="entry name" value="WD_REPEATS_REGION"/>
    <property type="match status" value="3"/>
</dbReference>
<dbReference type="VEuPathDB" id="AmoebaDB:NAEGRDRAFT_33749"/>
<dbReference type="OrthoDB" id="2161379at2759"/>
<dbReference type="InterPro" id="IPR020472">
    <property type="entry name" value="WD40_PAC1"/>
</dbReference>
<feature type="repeat" description="WD" evidence="4">
    <location>
        <begin position="304"/>
        <end position="339"/>
    </location>
</feature>
<dbReference type="InterPro" id="IPR036322">
    <property type="entry name" value="WD40_repeat_dom_sf"/>
</dbReference>
<dbReference type="InterPro" id="IPR001680">
    <property type="entry name" value="WD40_rpt"/>
</dbReference>
<dbReference type="RefSeq" id="XP_002677034.1">
    <property type="nucleotide sequence ID" value="XM_002676988.1"/>
</dbReference>
<feature type="region of interest" description="Disordered" evidence="6">
    <location>
        <begin position="118"/>
        <end position="137"/>
    </location>
</feature>
<evidence type="ECO:0000313" key="7">
    <source>
        <dbReference type="EMBL" id="EFC44290.1"/>
    </source>
</evidence>
<feature type="repeat" description="WD" evidence="4">
    <location>
        <begin position="258"/>
        <end position="300"/>
    </location>
</feature>
<dbReference type="GeneID" id="8848100"/>
<dbReference type="Gene3D" id="2.130.10.10">
    <property type="entry name" value="YVTN repeat-like/Quinoprotein amine dehydrogenase"/>
    <property type="match status" value="1"/>
</dbReference>
<dbReference type="PANTHER" id="PTHR45903:SF1">
    <property type="entry name" value="GLUTAMATE-RICH WD REPEAT-CONTAINING PROTEIN 1"/>
    <property type="match status" value="1"/>
</dbReference>
<proteinExistence type="predicted"/>
<sequence>MDELNLKVQNSEKQYIEEEEEAEKYREGINSKADIYRPGENYNDGEFELTFQNKAYEINYKIRNEWPALSFDIVSQPLDTMNYPLSCYFVVGVQTDETVPQKNCYMIKAYDMYKTRYDSDESDVEDEDDDNENLDDEPSLEYQTIPITGNVNRVRAMPQNRNIVGFWCEDSKVHIYDLTQMSQVLRQENMASSLKSITKSKKAIQTFDFHTTEGFAMDWSKCVEGRLATGDCNGEINVMDMQTNSGVHTWKRIYDKPFVGHTGSVEDLQFSPSEDSVFASCSCDRTIKFWDTRKKNRKHALSFEASEKADVNVISWNPLTSYFIASGDDDGVIRIWDVRQCSDSSPMKPVGQFIYHKNSITSIEWNPIESTLLAASDSDKVTIWDLSLERDAEQEEIEKEIGNEIPPQLLFEHMGQVDIKEVHWHPKFQNVLITTSLDGYSIFKPSNLSEDPEDEEMEQ</sequence>
<dbReference type="InterPro" id="IPR015943">
    <property type="entry name" value="WD40/YVTN_repeat-like_dom_sf"/>
</dbReference>
<dbReference type="PANTHER" id="PTHR45903">
    <property type="entry name" value="GLUTAMATE-RICH WD REPEAT-CONTAINING PROTEIN 1"/>
    <property type="match status" value="1"/>
</dbReference>
<keyword evidence="2" id="KW-0677">Repeat</keyword>
<dbReference type="GO" id="GO:0042254">
    <property type="term" value="P:ribosome biogenesis"/>
    <property type="evidence" value="ECO:0007669"/>
    <property type="project" value="TreeGrafter"/>
</dbReference>
<dbReference type="SUPFAM" id="SSF50978">
    <property type="entry name" value="WD40 repeat-like"/>
    <property type="match status" value="1"/>
</dbReference>
<keyword evidence="8" id="KW-1185">Reference proteome</keyword>
<name>D2VG52_NAEGR</name>
<protein>
    <recommendedName>
        <fullName evidence="3">Glutamate-rich WD repeat-containing protein 1</fullName>
    </recommendedName>
</protein>
<accession>D2VG52</accession>
<dbReference type="InterPro" id="IPR051972">
    <property type="entry name" value="Glutamate-rich_WD_repeat"/>
</dbReference>
<dbReference type="GO" id="GO:0005730">
    <property type="term" value="C:nucleolus"/>
    <property type="evidence" value="ECO:0007669"/>
    <property type="project" value="TreeGrafter"/>
</dbReference>
<organism evidence="8">
    <name type="scientific">Naegleria gruberi</name>
    <name type="common">Amoeba</name>
    <dbReference type="NCBI Taxonomy" id="5762"/>
    <lineage>
        <taxon>Eukaryota</taxon>
        <taxon>Discoba</taxon>
        <taxon>Heterolobosea</taxon>
        <taxon>Tetramitia</taxon>
        <taxon>Eutetramitia</taxon>
        <taxon>Vahlkampfiidae</taxon>
        <taxon>Naegleria</taxon>
    </lineage>
</organism>
<evidence type="ECO:0000256" key="2">
    <source>
        <dbReference type="ARBA" id="ARBA00022737"/>
    </source>
</evidence>
<evidence type="ECO:0000256" key="5">
    <source>
        <dbReference type="SAM" id="Coils"/>
    </source>
</evidence>
<dbReference type="InterPro" id="IPR019775">
    <property type="entry name" value="WD40_repeat_CS"/>
</dbReference>
<evidence type="ECO:0000256" key="6">
    <source>
        <dbReference type="SAM" id="MobiDB-lite"/>
    </source>
</evidence>
<dbReference type="EMBL" id="GG738869">
    <property type="protein sequence ID" value="EFC44290.1"/>
    <property type="molecule type" value="Genomic_DNA"/>
</dbReference>
<dbReference type="eggNOG" id="KOG0302">
    <property type="taxonomic scope" value="Eukaryota"/>
</dbReference>
<dbReference type="SMART" id="SM00320">
    <property type="entry name" value="WD40"/>
    <property type="match status" value="6"/>
</dbReference>
<feature type="repeat" description="WD" evidence="4">
    <location>
        <begin position="353"/>
        <end position="394"/>
    </location>
</feature>
<evidence type="ECO:0000256" key="3">
    <source>
        <dbReference type="ARBA" id="ARBA00040876"/>
    </source>
</evidence>
<dbReference type="InParanoid" id="D2VG52"/>
<dbReference type="KEGG" id="ngr:NAEGRDRAFT_33749"/>
<evidence type="ECO:0000256" key="1">
    <source>
        <dbReference type="ARBA" id="ARBA00022574"/>
    </source>
</evidence>
<evidence type="ECO:0000256" key="4">
    <source>
        <dbReference type="PROSITE-ProRule" id="PRU00221"/>
    </source>
</evidence>
<dbReference type="AlphaFoldDB" id="D2VG52"/>
<dbReference type="STRING" id="5762.D2VG52"/>
<dbReference type="Pfam" id="PF00400">
    <property type="entry name" value="WD40"/>
    <property type="match status" value="3"/>
</dbReference>
<dbReference type="OMA" id="RHWKPNA"/>
<keyword evidence="1 4" id="KW-0853">WD repeat</keyword>
<feature type="compositionally biased region" description="Acidic residues" evidence="6">
    <location>
        <begin position="120"/>
        <end position="137"/>
    </location>
</feature>
<dbReference type="Proteomes" id="UP000006671">
    <property type="component" value="Unassembled WGS sequence"/>
</dbReference>